<feature type="transmembrane region" description="Helical" evidence="2">
    <location>
        <begin position="61"/>
        <end position="79"/>
    </location>
</feature>
<dbReference type="STRING" id="1448318.A0A319E1W2"/>
<name>A0A319E1W2_ASPSB</name>
<dbReference type="AlphaFoldDB" id="A0A319E1W2"/>
<evidence type="ECO:0000313" key="4">
    <source>
        <dbReference type="Proteomes" id="UP000248423"/>
    </source>
</evidence>
<keyword evidence="4" id="KW-1185">Reference proteome</keyword>
<feature type="compositionally biased region" description="Low complexity" evidence="1">
    <location>
        <begin position="93"/>
        <end position="114"/>
    </location>
</feature>
<sequence length="121" mass="13239">MVSQNHQNQPPRPRVVVDLHRQQQPPLPHQPPRAAGRAGGGIGGVKDIRQTKEYKVAARRWLSVMVALPILMYTSWSLFERTYGEKSPKRLVPSTPGTTTPSATAAAAAMPSSSAEKERSE</sequence>
<reference evidence="3 4" key="1">
    <citation type="submission" date="2018-02" db="EMBL/GenBank/DDBJ databases">
        <title>The genomes of Aspergillus section Nigri reveals drivers in fungal speciation.</title>
        <authorList>
            <consortium name="DOE Joint Genome Institute"/>
            <person name="Vesth T.C."/>
            <person name="Nybo J."/>
            <person name="Theobald S."/>
            <person name="Brandl J."/>
            <person name="Frisvad J.C."/>
            <person name="Nielsen K.F."/>
            <person name="Lyhne E.K."/>
            <person name="Kogle M.E."/>
            <person name="Kuo A."/>
            <person name="Riley R."/>
            <person name="Clum A."/>
            <person name="Nolan M."/>
            <person name="Lipzen A."/>
            <person name="Salamov A."/>
            <person name="Henrissat B."/>
            <person name="Wiebenga A."/>
            <person name="De vries R.P."/>
            <person name="Grigoriev I.V."/>
            <person name="Mortensen U.H."/>
            <person name="Andersen M.R."/>
            <person name="Baker S.E."/>
        </authorList>
    </citation>
    <scope>NUCLEOTIDE SEQUENCE [LARGE SCALE GENOMIC DNA]</scope>
    <source>
        <strain evidence="3 4">CBS 121057</strain>
    </source>
</reference>
<keyword evidence="2" id="KW-1133">Transmembrane helix</keyword>
<evidence type="ECO:0000256" key="2">
    <source>
        <dbReference type="SAM" id="Phobius"/>
    </source>
</evidence>
<feature type="region of interest" description="Disordered" evidence="1">
    <location>
        <begin position="84"/>
        <end position="121"/>
    </location>
</feature>
<keyword evidence="2" id="KW-0812">Transmembrane</keyword>
<dbReference type="OrthoDB" id="3784821at2759"/>
<proteinExistence type="predicted"/>
<organism evidence="3 4">
    <name type="scientific">Aspergillus sclerotiicarbonarius (strain CBS 121057 / IBT 28362)</name>
    <dbReference type="NCBI Taxonomy" id="1448318"/>
    <lineage>
        <taxon>Eukaryota</taxon>
        <taxon>Fungi</taxon>
        <taxon>Dikarya</taxon>
        <taxon>Ascomycota</taxon>
        <taxon>Pezizomycotina</taxon>
        <taxon>Eurotiomycetes</taxon>
        <taxon>Eurotiomycetidae</taxon>
        <taxon>Eurotiales</taxon>
        <taxon>Aspergillaceae</taxon>
        <taxon>Aspergillus</taxon>
        <taxon>Aspergillus subgen. Circumdati</taxon>
    </lineage>
</organism>
<dbReference type="Proteomes" id="UP000248423">
    <property type="component" value="Unassembled WGS sequence"/>
</dbReference>
<accession>A0A319E1W2</accession>
<dbReference type="EMBL" id="KZ826373">
    <property type="protein sequence ID" value="PYI04041.1"/>
    <property type="molecule type" value="Genomic_DNA"/>
</dbReference>
<evidence type="ECO:0000313" key="3">
    <source>
        <dbReference type="EMBL" id="PYI04041.1"/>
    </source>
</evidence>
<gene>
    <name evidence="3" type="ORF">BO78DRAFT_399239</name>
</gene>
<keyword evidence="2" id="KW-0472">Membrane</keyword>
<feature type="region of interest" description="Disordered" evidence="1">
    <location>
        <begin position="1"/>
        <end position="46"/>
    </location>
</feature>
<dbReference type="VEuPathDB" id="FungiDB:BO78DRAFT_399239"/>
<protein>
    <submittedName>
        <fullName evidence="3">Uncharacterized protein</fullName>
    </submittedName>
</protein>
<evidence type="ECO:0000256" key="1">
    <source>
        <dbReference type="SAM" id="MobiDB-lite"/>
    </source>
</evidence>